<evidence type="ECO:0000313" key="2">
    <source>
        <dbReference type="EMBL" id="WAL68061.1"/>
    </source>
</evidence>
<evidence type="ECO:0000313" key="3">
    <source>
        <dbReference type="Proteomes" id="UP001163203"/>
    </source>
</evidence>
<feature type="region of interest" description="Disordered" evidence="1">
    <location>
        <begin position="80"/>
        <end position="105"/>
    </location>
</feature>
<keyword evidence="3" id="KW-1185">Reference proteome</keyword>
<sequence length="105" mass="11500">MTGSDLRPRQAGQEFADVVFADEDLVRAEFEAIVAAGFGGPVPRFPLPSRGRRPDGSPRSHPVLWRREAAAHRGVTALVQAPRWVRQRSPPGTPNRPDPRSGIGR</sequence>
<protein>
    <submittedName>
        <fullName evidence="2">Uncharacterized protein</fullName>
    </submittedName>
</protein>
<gene>
    <name evidence="2" type="ORF">ORV05_09945</name>
</gene>
<dbReference type="RefSeq" id="WP_268758156.1">
    <property type="nucleotide sequence ID" value="NZ_CP113836.1"/>
</dbReference>
<feature type="region of interest" description="Disordered" evidence="1">
    <location>
        <begin position="41"/>
        <end position="61"/>
    </location>
</feature>
<dbReference type="EMBL" id="CP113836">
    <property type="protein sequence ID" value="WAL68061.1"/>
    <property type="molecule type" value="Genomic_DNA"/>
</dbReference>
<proteinExistence type="predicted"/>
<reference evidence="2" key="1">
    <citation type="submission" date="2022-11" db="EMBL/GenBank/DDBJ databases">
        <authorList>
            <person name="Mo P."/>
        </authorList>
    </citation>
    <scope>NUCLEOTIDE SEQUENCE</scope>
    <source>
        <strain evidence="2">HUAS 11-8</strain>
    </source>
</reference>
<name>A0ABY7B7F9_9PSEU</name>
<accession>A0ABY7B7F9</accession>
<organism evidence="2 3">
    <name type="scientific">Amycolatopsis cynarae</name>
    <dbReference type="NCBI Taxonomy" id="2995223"/>
    <lineage>
        <taxon>Bacteria</taxon>
        <taxon>Bacillati</taxon>
        <taxon>Actinomycetota</taxon>
        <taxon>Actinomycetes</taxon>
        <taxon>Pseudonocardiales</taxon>
        <taxon>Pseudonocardiaceae</taxon>
        <taxon>Amycolatopsis</taxon>
    </lineage>
</organism>
<evidence type="ECO:0000256" key="1">
    <source>
        <dbReference type="SAM" id="MobiDB-lite"/>
    </source>
</evidence>
<dbReference type="Proteomes" id="UP001163203">
    <property type="component" value="Chromosome"/>
</dbReference>